<dbReference type="HOGENOM" id="CLU_2120406_0_0_1"/>
<evidence type="ECO:0000313" key="2">
    <source>
        <dbReference type="EMBL" id="EGC45882.1"/>
    </source>
</evidence>
<gene>
    <name evidence="2" type="ORF">HCEG_05097</name>
</gene>
<dbReference type="OMA" id="CGMIPAI"/>
<organism evidence="3">
    <name type="scientific">Ajellomyces capsulatus (strain H88)</name>
    <name type="common">Darling's disease fungus</name>
    <name type="synonym">Histoplasma capsulatum</name>
    <dbReference type="NCBI Taxonomy" id="544711"/>
    <lineage>
        <taxon>Eukaryota</taxon>
        <taxon>Fungi</taxon>
        <taxon>Dikarya</taxon>
        <taxon>Ascomycota</taxon>
        <taxon>Pezizomycotina</taxon>
        <taxon>Eurotiomycetes</taxon>
        <taxon>Eurotiomycetidae</taxon>
        <taxon>Onygenales</taxon>
        <taxon>Ajellomycetaceae</taxon>
        <taxon>Histoplasma</taxon>
    </lineage>
</organism>
<dbReference type="AlphaFoldDB" id="F0UK95"/>
<proteinExistence type="predicted"/>
<evidence type="ECO:0000256" key="1">
    <source>
        <dbReference type="SAM" id="MobiDB-lite"/>
    </source>
</evidence>
<dbReference type="EMBL" id="DS990639">
    <property type="protein sequence ID" value="EGC45882.1"/>
    <property type="molecule type" value="Genomic_DNA"/>
</dbReference>
<feature type="region of interest" description="Disordered" evidence="1">
    <location>
        <begin position="83"/>
        <end position="114"/>
    </location>
</feature>
<feature type="compositionally biased region" description="Polar residues" evidence="1">
    <location>
        <begin position="89"/>
        <end position="114"/>
    </location>
</feature>
<accession>F0UK95</accession>
<sequence length="114" mass="12679">MGNSKFNPDLHLRFLKDFARGKPPPSVTNVPANPADLQRLPGKAGYCGMIPAIPQRKCHPNPIEIDIGIFLFTPLFAIPSSAREKHDQTTLPYPTSNVQRPTSLLHTSTSRYTR</sequence>
<dbReference type="Proteomes" id="UP000008142">
    <property type="component" value="Unassembled WGS sequence"/>
</dbReference>
<evidence type="ECO:0000313" key="3">
    <source>
        <dbReference type="Proteomes" id="UP000008142"/>
    </source>
</evidence>
<name>F0UK95_AJEC8</name>
<protein>
    <submittedName>
        <fullName evidence="2">Predicted protein</fullName>
    </submittedName>
</protein>
<reference evidence="3" key="1">
    <citation type="submission" date="2008-07" db="EMBL/GenBank/DDBJ databases">
        <title>Annotation of Ajellomyces capsulatus strain H88.</title>
        <authorList>
            <person name="Champion M."/>
            <person name="Cuomo C."/>
            <person name="Ma L.-J."/>
            <person name="Henn M.R."/>
            <person name="Sil A."/>
            <person name="Goldman B."/>
            <person name="Young S.K."/>
            <person name="Kodira C.D."/>
            <person name="Zeng Q."/>
            <person name="Koehrsen M."/>
            <person name="Alvarado L."/>
            <person name="Berlin A."/>
            <person name="Borenstein D."/>
            <person name="Chen Z."/>
            <person name="Engels R."/>
            <person name="Freedman E."/>
            <person name="Gellesch M."/>
            <person name="Goldberg J."/>
            <person name="Griggs A."/>
            <person name="Gujja S."/>
            <person name="Heiman D."/>
            <person name="Hepburn T."/>
            <person name="Howarth C."/>
            <person name="Jen D."/>
            <person name="Larson L."/>
            <person name="Lewis B."/>
            <person name="Mehta T."/>
            <person name="Park D."/>
            <person name="Pearson M."/>
            <person name="Roberts A."/>
            <person name="Saif S."/>
            <person name="Shea T."/>
            <person name="Shenoy N."/>
            <person name="Sisk P."/>
            <person name="Stolte C."/>
            <person name="Sykes S."/>
            <person name="Walk T."/>
            <person name="White J."/>
            <person name="Yandava C."/>
            <person name="Klein B."/>
            <person name="McEwen J.G."/>
            <person name="Puccia R."/>
            <person name="Goldman G.H."/>
            <person name="Felipe M.S."/>
            <person name="Nino-Vega G."/>
            <person name="San-Blas G."/>
            <person name="Taylor J."/>
            <person name="Mendoza L."/>
            <person name="Galagan J."/>
            <person name="Nusbaum C."/>
            <person name="Birren B."/>
        </authorList>
    </citation>
    <scope>NUCLEOTIDE SEQUENCE [LARGE SCALE GENOMIC DNA]</scope>
    <source>
        <strain evidence="3">H88</strain>
    </source>
</reference>